<feature type="domain" description="RAE1/2" evidence="4">
    <location>
        <begin position="17"/>
        <end position="92"/>
    </location>
</feature>
<keyword evidence="3" id="KW-0963">Cytoplasm</keyword>
<protein>
    <recommendedName>
        <fullName evidence="4">RAE1/2 domain-containing protein</fullName>
    </recommendedName>
</protein>
<dbReference type="Pfam" id="PF22603">
    <property type="entry name" value="RAE1_2_domI_C"/>
    <property type="match status" value="1"/>
</dbReference>
<dbReference type="Ensembl" id="ENSPLOT00000029035.1">
    <property type="protein sequence ID" value="ENSPLOP00000026308.1"/>
    <property type="gene ID" value="ENSPLOG00000019308.1"/>
</dbReference>
<evidence type="ECO:0000256" key="3">
    <source>
        <dbReference type="ARBA" id="ARBA00022490"/>
    </source>
</evidence>
<evidence type="ECO:0000256" key="1">
    <source>
        <dbReference type="ARBA" id="ARBA00004496"/>
    </source>
</evidence>
<evidence type="ECO:0000256" key="2">
    <source>
        <dbReference type="ARBA" id="ARBA00022468"/>
    </source>
</evidence>
<reference evidence="5" key="2">
    <citation type="submission" date="2025-09" db="UniProtKB">
        <authorList>
            <consortium name="Ensembl"/>
        </authorList>
    </citation>
    <scope>IDENTIFICATION</scope>
</reference>
<keyword evidence="2" id="KW-0343">GTPase activation</keyword>
<dbReference type="InterPro" id="IPR054420">
    <property type="entry name" value="RAE1_2_domI_C"/>
</dbReference>
<evidence type="ECO:0000313" key="6">
    <source>
        <dbReference type="Proteomes" id="UP000694399"/>
    </source>
</evidence>
<accession>A0A8C8XWZ1</accession>
<dbReference type="Gene3D" id="3.30.519.10">
    <property type="entry name" value="Guanine Nucleotide Dissociation Inhibitor, domain 2"/>
    <property type="match status" value="1"/>
</dbReference>
<proteinExistence type="predicted"/>
<dbReference type="GO" id="GO:0006886">
    <property type="term" value="P:intracellular protein transport"/>
    <property type="evidence" value="ECO:0007669"/>
    <property type="project" value="InterPro"/>
</dbReference>
<organism evidence="5 6">
    <name type="scientific">Panthera leo</name>
    <name type="common">Lion</name>
    <dbReference type="NCBI Taxonomy" id="9689"/>
    <lineage>
        <taxon>Eukaryota</taxon>
        <taxon>Metazoa</taxon>
        <taxon>Chordata</taxon>
        <taxon>Craniata</taxon>
        <taxon>Vertebrata</taxon>
        <taxon>Euteleostomi</taxon>
        <taxon>Mammalia</taxon>
        <taxon>Eutheria</taxon>
        <taxon>Laurasiatheria</taxon>
        <taxon>Carnivora</taxon>
        <taxon>Feliformia</taxon>
        <taxon>Felidae</taxon>
        <taxon>Pantherinae</taxon>
        <taxon>Panthera</taxon>
    </lineage>
</organism>
<dbReference type="InterPro" id="IPR001738">
    <property type="entry name" value="Rab_escort"/>
</dbReference>
<name>A0A8C8XWZ1_PANLE</name>
<keyword evidence="6" id="KW-1185">Reference proteome</keyword>
<dbReference type="GeneTree" id="ENSGT00950000182994"/>
<evidence type="ECO:0000313" key="5">
    <source>
        <dbReference type="Ensembl" id="ENSPLOP00000026308.1"/>
    </source>
</evidence>
<dbReference type="GO" id="GO:0005096">
    <property type="term" value="F:GTPase activator activity"/>
    <property type="evidence" value="ECO:0007669"/>
    <property type="project" value="UniProtKB-KW"/>
</dbReference>
<dbReference type="SUPFAM" id="SSF54373">
    <property type="entry name" value="FAD-linked reductases, C-terminal domain"/>
    <property type="match status" value="1"/>
</dbReference>
<dbReference type="GO" id="GO:0005968">
    <property type="term" value="C:Rab-protein geranylgeranyltransferase complex"/>
    <property type="evidence" value="ECO:0007669"/>
    <property type="project" value="InterPro"/>
</dbReference>
<evidence type="ECO:0000259" key="4">
    <source>
        <dbReference type="Pfam" id="PF22603"/>
    </source>
</evidence>
<dbReference type="AlphaFoldDB" id="A0A8C8XWZ1"/>
<dbReference type="Proteomes" id="UP000694399">
    <property type="component" value="Unassembled WGS sequence"/>
</dbReference>
<dbReference type="PRINTS" id="PR00893">
    <property type="entry name" value="RABESCORT"/>
</dbReference>
<sequence>MCVGRNSKYYFFLKTDLVHLTCTSSKTAREDLEPVVQKLFTPYTETEIENEEDEKPRLLWALYFNMRDSSDVSRNSYNDLPSNIYVCSGPDCGLGNDNAVKQVRLLVFLCFVLKTWCGRDSKLFFPLGCEKKDYKSISVI</sequence>
<comment type="subcellular location">
    <subcellularLocation>
        <location evidence="1">Cytoplasm</location>
    </subcellularLocation>
</comment>
<reference evidence="5" key="1">
    <citation type="submission" date="2025-08" db="UniProtKB">
        <authorList>
            <consortium name="Ensembl"/>
        </authorList>
    </citation>
    <scope>IDENTIFICATION</scope>
</reference>